<evidence type="ECO:0000313" key="4">
    <source>
        <dbReference type="Proteomes" id="UP000001661"/>
    </source>
</evidence>
<dbReference type="PANTHER" id="PTHR12526:SF630">
    <property type="entry name" value="GLYCOSYLTRANSFERASE"/>
    <property type="match status" value="1"/>
</dbReference>
<dbReference type="CAZy" id="GT4">
    <property type="family name" value="Glycosyltransferase Family 4"/>
</dbReference>
<name>D9QTP1_ACEAZ</name>
<dbReference type="InterPro" id="IPR029063">
    <property type="entry name" value="SAM-dependent_MTases_sf"/>
</dbReference>
<dbReference type="KEGG" id="aar:Acear_0255"/>
<reference evidence="3 4" key="1">
    <citation type="journal article" date="2010" name="Stand. Genomic Sci.">
        <title>Complete genome sequence of Acetohalobium arabaticum type strain (Z-7288).</title>
        <authorList>
            <person name="Sikorski J."/>
            <person name="Lapidus A."/>
            <person name="Chertkov O."/>
            <person name="Lucas S."/>
            <person name="Copeland A."/>
            <person name="Glavina Del Rio T."/>
            <person name="Nolan M."/>
            <person name="Tice H."/>
            <person name="Cheng J.F."/>
            <person name="Han C."/>
            <person name="Brambilla E."/>
            <person name="Pitluck S."/>
            <person name="Liolios K."/>
            <person name="Ivanova N."/>
            <person name="Mavromatis K."/>
            <person name="Mikhailova N."/>
            <person name="Pati A."/>
            <person name="Bruce D."/>
            <person name="Detter C."/>
            <person name="Tapia R."/>
            <person name="Goodwin L."/>
            <person name="Chen A."/>
            <person name="Palaniappan K."/>
            <person name="Land M."/>
            <person name="Hauser L."/>
            <person name="Chang Y.J."/>
            <person name="Jeffries C.D."/>
            <person name="Rohde M."/>
            <person name="Goker M."/>
            <person name="Spring S."/>
            <person name="Woyke T."/>
            <person name="Bristow J."/>
            <person name="Eisen J.A."/>
            <person name="Markowitz V."/>
            <person name="Hugenholtz P."/>
            <person name="Kyrpides N.C."/>
            <person name="Klenk H.P."/>
        </authorList>
    </citation>
    <scope>NUCLEOTIDE SEQUENCE [LARGE SCALE GENOMIC DNA]</scope>
    <source>
        <strain evidence="4">ATCC 49924 / DSM 5501 / Z-7288</strain>
    </source>
</reference>
<evidence type="ECO:0000259" key="1">
    <source>
        <dbReference type="Pfam" id="PF00534"/>
    </source>
</evidence>
<dbReference type="SUPFAM" id="SSF53335">
    <property type="entry name" value="S-adenosyl-L-methionine-dependent methyltransferases"/>
    <property type="match status" value="1"/>
</dbReference>
<dbReference type="RefSeq" id="WP_013277251.1">
    <property type="nucleotide sequence ID" value="NC_014378.1"/>
</dbReference>
<dbReference type="Gene3D" id="3.40.50.150">
    <property type="entry name" value="Vaccinia Virus protein VP39"/>
    <property type="match status" value="1"/>
</dbReference>
<dbReference type="Pfam" id="PF08241">
    <property type="entry name" value="Methyltransf_11"/>
    <property type="match status" value="1"/>
</dbReference>
<keyword evidence="3" id="KW-0808">Transferase</keyword>
<keyword evidence="3" id="KW-0489">Methyltransferase</keyword>
<dbReference type="eggNOG" id="COG0438">
    <property type="taxonomic scope" value="Bacteria"/>
</dbReference>
<dbReference type="AlphaFoldDB" id="D9QTP1"/>
<accession>D9QTP1</accession>
<organism evidence="3 4">
    <name type="scientific">Acetohalobium arabaticum (strain ATCC 49924 / DSM 5501 / Z-7288)</name>
    <dbReference type="NCBI Taxonomy" id="574087"/>
    <lineage>
        <taxon>Bacteria</taxon>
        <taxon>Bacillati</taxon>
        <taxon>Bacillota</taxon>
        <taxon>Clostridia</taxon>
        <taxon>Halanaerobiales</taxon>
        <taxon>Halobacteroidaceae</taxon>
        <taxon>Acetohalobium</taxon>
    </lineage>
</organism>
<dbReference type="CDD" id="cd02440">
    <property type="entry name" value="AdoMet_MTases"/>
    <property type="match status" value="1"/>
</dbReference>
<dbReference type="Proteomes" id="UP000001661">
    <property type="component" value="Chromosome"/>
</dbReference>
<dbReference type="EMBL" id="CP002105">
    <property type="protein sequence ID" value="ADL11805.1"/>
    <property type="molecule type" value="Genomic_DNA"/>
</dbReference>
<dbReference type="PANTHER" id="PTHR12526">
    <property type="entry name" value="GLYCOSYLTRANSFERASE"/>
    <property type="match status" value="1"/>
</dbReference>
<proteinExistence type="predicted"/>
<evidence type="ECO:0000259" key="2">
    <source>
        <dbReference type="Pfam" id="PF08241"/>
    </source>
</evidence>
<dbReference type="InterPro" id="IPR011990">
    <property type="entry name" value="TPR-like_helical_dom_sf"/>
</dbReference>
<feature type="domain" description="Methyltransferase type 11" evidence="2">
    <location>
        <begin position="628"/>
        <end position="722"/>
    </location>
</feature>
<dbReference type="Pfam" id="PF00534">
    <property type="entry name" value="Glycos_transf_1"/>
    <property type="match status" value="1"/>
</dbReference>
<dbReference type="GO" id="GO:0016757">
    <property type="term" value="F:glycosyltransferase activity"/>
    <property type="evidence" value="ECO:0007669"/>
    <property type="project" value="InterPro"/>
</dbReference>
<keyword evidence="4" id="KW-1185">Reference proteome</keyword>
<dbReference type="CDD" id="cd03801">
    <property type="entry name" value="GT4_PimA-like"/>
    <property type="match status" value="1"/>
</dbReference>
<feature type="domain" description="Glycosyl transferase family 1" evidence="1">
    <location>
        <begin position="282"/>
        <end position="396"/>
    </location>
</feature>
<dbReference type="Gene3D" id="1.25.40.10">
    <property type="entry name" value="Tetratricopeptide repeat domain"/>
    <property type="match status" value="1"/>
</dbReference>
<gene>
    <name evidence="3" type="ordered locus">Acear_0255</name>
</gene>
<dbReference type="GO" id="GO:0032259">
    <property type="term" value="P:methylation"/>
    <property type="evidence" value="ECO:0007669"/>
    <property type="project" value="UniProtKB-KW"/>
</dbReference>
<dbReference type="OrthoDB" id="6713581at2"/>
<dbReference type="SUPFAM" id="SSF48452">
    <property type="entry name" value="TPR-like"/>
    <property type="match status" value="1"/>
</dbReference>
<dbReference type="eggNOG" id="COG2226">
    <property type="taxonomic scope" value="Bacteria"/>
</dbReference>
<dbReference type="HOGENOM" id="CLU_012959_0_0_9"/>
<dbReference type="SUPFAM" id="SSF53756">
    <property type="entry name" value="UDP-Glycosyltransferase/glycogen phosphorylase"/>
    <property type="match status" value="1"/>
</dbReference>
<protein>
    <submittedName>
        <fullName evidence="3">Methyltransferase type 11</fullName>
    </submittedName>
</protein>
<evidence type="ECO:0000313" key="3">
    <source>
        <dbReference type="EMBL" id="ADL11805.1"/>
    </source>
</evidence>
<sequence length="788" mass="93579">MDYNKINKLINQGQFDQAEKEIRKIKEETKKNNFFGLLNYHNNKFEIARNYFEKGLERNPMDMELLYNYGCCLKDLGEDMEAWRYFMRISNKDYKVYDHLGDIEYQNRSKVAAIKFYKKAFELSQFKEIETKYNEVRNLMKKNTKIVFLTVPGIGWGFIDNKVEALSLIYDVKFVVSTDGEEIKEAVEWADIVWLEWANEMAVHVTNNVSSIKDKKVICRLHGYEVFSDYGKKINFNYIDKMIFVAEHKKELLIEKYGELIDEEKIEVIRNGVDLDQFYIPENKKKNKKIALVGNINYRKGLLLLLNHFHELLKVDNEYKLFIRGEHQDFRYKMAIETMIEELGLEDNIEFIFERVDDINKWLEDKSYIISASVEESFHYALAEGMAAGLQPVIHAWRESRDIWPGKYIFKETEEFKKLFLERELTPLEYREYIENNYSLENQLYEVEKIISKLLETKTTKGIKQDYNSLNKVNRTDAVQLINNFIPYSEQFFSNISFDKLNLVTLKAEKIQEKLFHLEMLLANKNNNIFIQNVIFNKNVNSLQIPNNYKKIKPLIKKIVNGLDFNFEQDIKTYIYDEDLKNHIESNFKNYLWERAYPGTQFMRFHGELRIVCYYTFAEDLVKNKKVLEAASGFGYGAAYFSKYAKEVTALDILEENLDWGKKTFGFNNVNWKQGDVTNLPFEDNSFDIYTSYETIEHLKSKDIISYLKEAKRVVKDKGIFLLSTPNKRVREGKIDNPFHISEMYFKEFNEFLQEVFEEIEYYSYQEFKIHPGVKENSAENFIAICKV</sequence>
<dbReference type="GO" id="GO:0008757">
    <property type="term" value="F:S-adenosylmethionine-dependent methyltransferase activity"/>
    <property type="evidence" value="ECO:0007669"/>
    <property type="project" value="InterPro"/>
</dbReference>
<dbReference type="Gene3D" id="3.40.50.2000">
    <property type="entry name" value="Glycogen Phosphorylase B"/>
    <property type="match status" value="2"/>
</dbReference>
<dbReference type="eggNOG" id="COG0457">
    <property type="taxonomic scope" value="Bacteria"/>
</dbReference>
<dbReference type="STRING" id="574087.Acear_0255"/>
<dbReference type="InterPro" id="IPR013216">
    <property type="entry name" value="Methyltransf_11"/>
</dbReference>
<dbReference type="InterPro" id="IPR001296">
    <property type="entry name" value="Glyco_trans_1"/>
</dbReference>